<evidence type="ECO:0000313" key="2">
    <source>
        <dbReference type="Proteomes" id="UP000824533"/>
    </source>
</evidence>
<comment type="caution">
    <text evidence="1">The sequence shown here is derived from an EMBL/GenBank/DDBJ whole genome shotgun (WGS) entry which is preliminary data.</text>
</comment>
<organism evidence="1 2">
    <name type="scientific">Dendrolimus kikuchii</name>
    <dbReference type="NCBI Taxonomy" id="765133"/>
    <lineage>
        <taxon>Eukaryota</taxon>
        <taxon>Metazoa</taxon>
        <taxon>Ecdysozoa</taxon>
        <taxon>Arthropoda</taxon>
        <taxon>Hexapoda</taxon>
        <taxon>Insecta</taxon>
        <taxon>Pterygota</taxon>
        <taxon>Neoptera</taxon>
        <taxon>Endopterygota</taxon>
        <taxon>Lepidoptera</taxon>
        <taxon>Glossata</taxon>
        <taxon>Ditrysia</taxon>
        <taxon>Bombycoidea</taxon>
        <taxon>Lasiocampidae</taxon>
        <taxon>Dendrolimus</taxon>
    </lineage>
</organism>
<sequence>MSVPPVNYNVPPPLLEMPPPGPPSHLPTQFSTSIYQTSPFSIHPNPPINPSSYSVPPPTAIDHPLSYNTFPSLNHPPPSINSYTHSPTPITPHYPPPPSPKSYFAEPFNESTKSYFRNGSESNSDKPHYYKDDKSKYTYSRESPSRYRYSPHRDYRNRSERSENHQRDRRDRGLEKLYRDEQHRSRSPSYRRSSSPSQHHHRSSSRYSHHSPSRHSHRSPSRHSHHSSSRHSRRSPSWRSHRSPSWHSHRRSPSRSSRDDRYYRDKYEDRHKYERHHSSRDYRSHDRYRDSHEKYYHRSSSKKHSPSRESRSSIREMSHKPRESVTNKPLTDREKILNEYRKNYCKTSEDLMEKMEQWSKEHNSDEEESPSIWYRSSPAELYYRSVEGGTGLQQTKKLQKLCDTVFQTLIARGRNARPEVDELPPLRAPKAKMCKHNKLEEESSSSSSSESEDCFEDEGKQGYKDRIMMELQRKQSHPRRLHPELWFNNTGEMNGGPLCRCSARARRQGMRHGVYAGEECFPKCIPTQNNIEKLYHYRITVSPPTNFLIKSPTIIAHDEHEFLFSGFSLFSHYKLAKLPTCKVIRFNIEYTILYVEEPPPQNFTIRELDLFEDFLFSELLELVDLDLGKATDTSCSQFHFMPRFVRYLTEGGCEVLSMCEVLKYLIDESGLLIPPEELERVHDMDHYTWHKFVDRIKGMIVTYPGKKPCSVRVDQLDRSPPVSADEVKNPEELKKFYPEIVHFGIRPPQLSYAGNPEYQKAWRHYVKYRYLIANMAKPSYNERQKLAAKEANLQEMRTQSKMKRDVTVAISSEGFHTTGLMCDVVQHAMLIPVLVRHLRFHKSLDKLERKVGYVFQQRALLQTALTHPSYRENFGTNPDHARNSLTNCGIRQPEYGDRRIHYTRKKGIVTLINIMSRFGKHSETESEIKHNERLEFLGDAVVEFLSSIHLFRMFPGLAEGGLATYRASIVQNQHLAQLAKNIDLEKFMLYTHGSDLCREVVMRHAMANCFEALMGALFLDAGLEVADRVFSLALWHDQSELLEVWTKERLHPLQEQEPLGDRKYIKNFEFLQKITEFENSIGIQFKHIRLLARAFTDRSVGFTHLTLGSNQRLEFLGDTVLQLVVSDRLYRHFPEHHEGHLSLLRSSLVNNRTQAMVCDDLNMSEYAIYNNPKAKPTTKKHKADLLEAFLGALYIDKNLEYCQVFCNACFFPRLQEFIMNQDWNDPKSKLQQCCLTLRSMEGGEPDIPLYKVIECRGPTNTRVYTVGVYFRGRRLAAAGGHSIQEAEMNAAEEALNSAHELFPQLDHQKRIVAKSMRKKKNRKATGKESPKIEINQKHFDDKVPKAYRSNKPSESSDESIVQEVSEEEIHSDPDKSYDSGLDSDTESIVAEKLENIQMSSLLSDMEKVKEDLIRRNEYDKLKEKSRQSNSDEE</sequence>
<gene>
    <name evidence="1" type="ORF">K1T71_008294</name>
</gene>
<reference evidence="1 2" key="1">
    <citation type="journal article" date="2021" name="Front. Genet.">
        <title>Chromosome-Level Genome Assembly Reveals Significant Gene Expansion in the Toll and IMD Signaling Pathways of Dendrolimus kikuchii.</title>
        <authorList>
            <person name="Zhou J."/>
            <person name="Wu P."/>
            <person name="Xiong Z."/>
            <person name="Liu N."/>
            <person name="Zhao N."/>
            <person name="Ji M."/>
            <person name="Qiu Y."/>
            <person name="Yang B."/>
        </authorList>
    </citation>
    <scope>NUCLEOTIDE SEQUENCE [LARGE SCALE GENOMIC DNA]</scope>
    <source>
        <strain evidence="1">Ann1</strain>
    </source>
</reference>
<dbReference type="EMBL" id="CM034400">
    <property type="protein sequence ID" value="KAJ0176120.1"/>
    <property type="molecule type" value="Genomic_DNA"/>
</dbReference>
<name>A0ACC1CXB0_9NEOP</name>
<keyword evidence="2" id="KW-1185">Reference proteome</keyword>
<protein>
    <submittedName>
        <fullName evidence="1">Uncharacterized protein</fullName>
    </submittedName>
</protein>
<accession>A0ACC1CXB0</accession>
<dbReference type="Proteomes" id="UP000824533">
    <property type="component" value="Linkage Group LG14"/>
</dbReference>
<proteinExistence type="predicted"/>
<evidence type="ECO:0000313" key="1">
    <source>
        <dbReference type="EMBL" id="KAJ0176120.1"/>
    </source>
</evidence>